<dbReference type="VEuPathDB" id="TriTrypDB:C3747_63g78"/>
<dbReference type="VEuPathDB" id="TriTrypDB:Tc_MARK_6337"/>
<dbReference type="VEuPathDB" id="TriTrypDB:ECC02_002555"/>
<feature type="compositionally biased region" description="Basic and acidic residues" evidence="1">
    <location>
        <begin position="54"/>
        <end position="67"/>
    </location>
</feature>
<organism evidence="2 3">
    <name type="scientific">Trypanosoma cruzi</name>
    <dbReference type="NCBI Taxonomy" id="5693"/>
    <lineage>
        <taxon>Eukaryota</taxon>
        <taxon>Discoba</taxon>
        <taxon>Euglenozoa</taxon>
        <taxon>Kinetoplastea</taxon>
        <taxon>Metakinetoplastina</taxon>
        <taxon>Trypanosomatida</taxon>
        <taxon>Trypanosomatidae</taxon>
        <taxon>Trypanosoma</taxon>
        <taxon>Schizotrypanum</taxon>
    </lineage>
</organism>
<dbReference type="VEuPathDB" id="TriTrypDB:TcCL_NonESM06805"/>
<dbReference type="Proteomes" id="UP000246121">
    <property type="component" value="Unassembled WGS sequence"/>
</dbReference>
<protein>
    <submittedName>
        <fullName evidence="2">Uncharacterized protein</fullName>
    </submittedName>
</protein>
<evidence type="ECO:0000256" key="1">
    <source>
        <dbReference type="SAM" id="MobiDB-lite"/>
    </source>
</evidence>
<proteinExistence type="predicted"/>
<dbReference type="VEuPathDB" id="TriTrypDB:C4B63_7g286"/>
<evidence type="ECO:0000313" key="2">
    <source>
        <dbReference type="EMBL" id="PWV00169.1"/>
    </source>
</evidence>
<comment type="caution">
    <text evidence="2">The sequence shown here is derived from an EMBL/GenBank/DDBJ whole genome shotgun (WGS) entry which is preliminary data.</text>
</comment>
<name>A0A2V2VY56_TRYCR</name>
<dbReference type="VEuPathDB" id="TriTrypDB:TCDM_02820"/>
<sequence length="193" mass="21400">MNPTRIVPTVSLELFQKYEVLFAEKAPRLRQRYSNVQPLSRFLVPKSPFAVGGSERKTLDGPSEKVSKARKQRNPFAPTTAAEGVIFIDEYCENSSSADGLFVSSITEVKEEGVSGENESRSVTRDKQPEAVAKADDFDDRMVSRGMGEKNVARHVVCGKRTNTELSILHWVCSNKVSDDVSNQSDDCVIIDV</sequence>
<dbReference type="AlphaFoldDB" id="A0A2V2VY56"/>
<gene>
    <name evidence="2" type="ORF">C4B63_7g286</name>
</gene>
<dbReference type="VEuPathDB" id="TriTrypDB:TcCLB.511003.50"/>
<dbReference type="VEuPathDB" id="TriTrypDB:TcBrA4_0124630"/>
<dbReference type="VEuPathDB" id="TriTrypDB:TcG_02691"/>
<dbReference type="VEuPathDB" id="TriTrypDB:BCY84_20615"/>
<dbReference type="VEuPathDB" id="TriTrypDB:TCSYLVIO_003789"/>
<accession>A0A2V2VY56</accession>
<dbReference type="EMBL" id="PRFA01000007">
    <property type="protein sequence ID" value="PWV00169.1"/>
    <property type="molecule type" value="Genomic_DNA"/>
</dbReference>
<reference evidence="2 3" key="1">
    <citation type="journal article" date="2018" name="Microb. Genom.">
        <title>Expanding an expanded genome: long-read sequencing of Trypanosoma cruzi.</title>
        <authorList>
            <person name="Berna L."/>
            <person name="Rodriguez M."/>
            <person name="Chiribao M.L."/>
            <person name="Parodi-Talice A."/>
            <person name="Pita S."/>
            <person name="Rijo G."/>
            <person name="Alvarez-Valin F."/>
            <person name="Robello C."/>
        </authorList>
    </citation>
    <scope>NUCLEOTIDE SEQUENCE [LARGE SCALE GENOMIC DNA]</scope>
    <source>
        <strain evidence="2 3">Dm28c</strain>
    </source>
</reference>
<feature type="region of interest" description="Disordered" evidence="1">
    <location>
        <begin position="53"/>
        <end position="73"/>
    </location>
</feature>
<evidence type="ECO:0000313" key="3">
    <source>
        <dbReference type="Proteomes" id="UP000246121"/>
    </source>
</evidence>